<keyword evidence="3" id="KW-1185">Reference proteome</keyword>
<dbReference type="PATRIC" id="fig|1609969.3.peg.942"/>
<dbReference type="AlphaFoldDB" id="A0A0F0CUQ7"/>
<sequence>MSLKISIVTPSYNQGEFIEDTILSIRNQNYKNYEHIVMDGGSSDTTVEIFKKYPEIKWTSAPDKGQTNAANKAIKASRGEIIGWINSDDLYCEDIFQKVSKIFENDPSLSVIYGDYIWIDKDGNFIKKIREASFNVGRLCFSNFIAHPTVFLRKEVIDDLGLFREDLHFSMDYEYWIRICKSGKYKVKHVPIFLAKIRFHPDAKTYLHREKQNKDRKFIVSLYKNFFVGRNSIVGVRAFFYKKYYTFYKQFLEFRSNPVFFLKKIFFNAVSLVTFGKIKTHYKYSFKY</sequence>
<evidence type="ECO:0000313" key="3">
    <source>
        <dbReference type="Proteomes" id="UP000033428"/>
    </source>
</evidence>
<dbReference type="PANTHER" id="PTHR22916">
    <property type="entry name" value="GLYCOSYLTRANSFERASE"/>
    <property type="match status" value="1"/>
</dbReference>
<organism evidence="2 3">
    <name type="scientific">Candidatus Omnitrophus magneticus</name>
    <dbReference type="NCBI Taxonomy" id="1609969"/>
    <lineage>
        <taxon>Bacteria</taxon>
        <taxon>Pseudomonadati</taxon>
        <taxon>Candidatus Omnitrophota</taxon>
        <taxon>Candidatus Omnitrophus</taxon>
    </lineage>
</organism>
<dbReference type="InterPro" id="IPR001173">
    <property type="entry name" value="Glyco_trans_2-like"/>
</dbReference>
<dbReference type="Gene3D" id="3.90.550.10">
    <property type="entry name" value="Spore Coat Polysaccharide Biosynthesis Protein SpsA, Chain A"/>
    <property type="match status" value="1"/>
</dbReference>
<proteinExistence type="predicted"/>
<dbReference type="SUPFAM" id="SSF53448">
    <property type="entry name" value="Nucleotide-diphospho-sugar transferases"/>
    <property type="match status" value="1"/>
</dbReference>
<dbReference type="EC" id="2.-.-.-" evidence="2"/>
<gene>
    <name evidence="2" type="ORF">OMAG_000876</name>
</gene>
<dbReference type="GO" id="GO:0016758">
    <property type="term" value="F:hexosyltransferase activity"/>
    <property type="evidence" value="ECO:0007669"/>
    <property type="project" value="UniProtKB-ARBA"/>
</dbReference>
<dbReference type="Pfam" id="PF00535">
    <property type="entry name" value="Glycos_transf_2"/>
    <property type="match status" value="1"/>
</dbReference>
<dbReference type="PANTHER" id="PTHR22916:SF65">
    <property type="entry name" value="SLR1065 PROTEIN"/>
    <property type="match status" value="1"/>
</dbReference>
<reference evidence="2 3" key="1">
    <citation type="submission" date="2015-02" db="EMBL/GenBank/DDBJ databases">
        <title>Single-cell genomics of uncultivated deep-branching MTB reveals a conserved set of magnetosome genes.</title>
        <authorList>
            <person name="Kolinko S."/>
            <person name="Richter M."/>
            <person name="Glockner F.O."/>
            <person name="Brachmann A."/>
            <person name="Schuler D."/>
        </authorList>
    </citation>
    <scope>NUCLEOTIDE SEQUENCE [LARGE SCALE GENOMIC DNA]</scope>
    <source>
        <strain evidence="2">SKK-01</strain>
    </source>
</reference>
<dbReference type="CDD" id="cd06433">
    <property type="entry name" value="GT_2_WfgS_like"/>
    <property type="match status" value="1"/>
</dbReference>
<dbReference type="EMBL" id="JYNY01000197">
    <property type="protein sequence ID" value="KJJ85266.1"/>
    <property type="molecule type" value="Genomic_DNA"/>
</dbReference>
<feature type="domain" description="Glycosyltransferase 2-like" evidence="1">
    <location>
        <begin position="6"/>
        <end position="132"/>
    </location>
</feature>
<keyword evidence="2" id="KW-0808">Transferase</keyword>
<accession>A0A0F0CUQ7</accession>
<dbReference type="InterPro" id="IPR029044">
    <property type="entry name" value="Nucleotide-diphossugar_trans"/>
</dbReference>
<name>A0A0F0CUQ7_9BACT</name>
<evidence type="ECO:0000259" key="1">
    <source>
        <dbReference type="Pfam" id="PF00535"/>
    </source>
</evidence>
<protein>
    <submittedName>
        <fullName evidence="2">Glycosyl transferase family 2</fullName>
        <ecNumber evidence="2">2.-.-.-</ecNumber>
    </submittedName>
</protein>
<dbReference type="Proteomes" id="UP000033428">
    <property type="component" value="Unassembled WGS sequence"/>
</dbReference>
<comment type="caution">
    <text evidence="2">The sequence shown here is derived from an EMBL/GenBank/DDBJ whole genome shotgun (WGS) entry which is preliminary data.</text>
</comment>
<evidence type="ECO:0000313" key="2">
    <source>
        <dbReference type="EMBL" id="KJJ85266.1"/>
    </source>
</evidence>